<evidence type="ECO:0000259" key="12">
    <source>
        <dbReference type="Pfam" id="PF20512"/>
    </source>
</evidence>
<feature type="binding site" evidence="9">
    <location>
        <position position="120"/>
    </location>
    <ligand>
        <name>Zn(2+)</name>
        <dbReference type="ChEBI" id="CHEBI:29105"/>
    </ligand>
</feature>
<dbReference type="PROSITE" id="PS00965">
    <property type="entry name" value="PMI_I_1"/>
    <property type="match status" value="1"/>
</dbReference>
<dbReference type="GO" id="GO:0005975">
    <property type="term" value="P:carbohydrate metabolic process"/>
    <property type="evidence" value="ECO:0007669"/>
    <property type="project" value="InterPro"/>
</dbReference>
<dbReference type="InterPro" id="IPR016305">
    <property type="entry name" value="Mannose-6-P_Isomerase"/>
</dbReference>
<comment type="similarity">
    <text evidence="3">Belongs to the mannose-6-phosphate isomerase type 1 family.</text>
</comment>
<dbReference type="OrthoDB" id="6605218at2759"/>
<protein>
    <recommendedName>
        <fullName evidence="4">mannose-6-phosphate isomerase</fullName>
        <ecNumber evidence="4">5.3.1.8</ecNumber>
    </recommendedName>
</protein>
<dbReference type="eggNOG" id="KOG2757">
    <property type="taxonomic scope" value="Eukaryota"/>
</dbReference>
<dbReference type="NCBIfam" id="TIGR00218">
    <property type="entry name" value="manA"/>
    <property type="match status" value="1"/>
</dbReference>
<dbReference type="InterPro" id="IPR046457">
    <property type="entry name" value="PMI_typeI_cat"/>
</dbReference>
<dbReference type="CDD" id="cd07011">
    <property type="entry name" value="cupin_PMI_type_I_N"/>
    <property type="match status" value="1"/>
</dbReference>
<evidence type="ECO:0000256" key="2">
    <source>
        <dbReference type="ARBA" id="ARBA00004666"/>
    </source>
</evidence>
<dbReference type="KEGG" id="cam:101497801"/>
<evidence type="ECO:0000259" key="11">
    <source>
        <dbReference type="Pfam" id="PF20511"/>
    </source>
</evidence>
<reference evidence="14" key="2">
    <citation type="submission" date="2025-08" db="UniProtKB">
        <authorList>
            <consortium name="RefSeq"/>
        </authorList>
    </citation>
    <scope>IDENTIFICATION</scope>
    <source>
        <tissue evidence="14">Etiolated seedlings</tissue>
    </source>
</reference>
<evidence type="ECO:0000256" key="10">
    <source>
        <dbReference type="SAM" id="Coils"/>
    </source>
</evidence>
<feature type="coiled-coil region" evidence="10">
    <location>
        <begin position="224"/>
        <end position="253"/>
    </location>
</feature>
<keyword evidence="6 9" id="KW-0862">Zinc</keyword>
<comment type="cofactor">
    <cofactor evidence="9">
        <name>Zn(2+)</name>
        <dbReference type="ChEBI" id="CHEBI:29105"/>
    </cofactor>
    <text evidence="9">Binds 1 zinc ion per subunit.</text>
</comment>
<organism evidence="13 14">
    <name type="scientific">Cicer arietinum</name>
    <name type="common">Chickpea</name>
    <name type="synonym">Garbanzo</name>
    <dbReference type="NCBI Taxonomy" id="3827"/>
    <lineage>
        <taxon>Eukaryota</taxon>
        <taxon>Viridiplantae</taxon>
        <taxon>Streptophyta</taxon>
        <taxon>Embryophyta</taxon>
        <taxon>Tracheophyta</taxon>
        <taxon>Spermatophyta</taxon>
        <taxon>Magnoliopsida</taxon>
        <taxon>eudicotyledons</taxon>
        <taxon>Gunneridae</taxon>
        <taxon>Pentapetalae</taxon>
        <taxon>rosids</taxon>
        <taxon>fabids</taxon>
        <taxon>Fabales</taxon>
        <taxon>Fabaceae</taxon>
        <taxon>Papilionoideae</taxon>
        <taxon>50 kb inversion clade</taxon>
        <taxon>NPAAA clade</taxon>
        <taxon>Hologalegina</taxon>
        <taxon>IRL clade</taxon>
        <taxon>Cicereae</taxon>
        <taxon>Cicer</taxon>
    </lineage>
</organism>
<keyword evidence="5 9" id="KW-0479">Metal-binding</keyword>
<evidence type="ECO:0000256" key="5">
    <source>
        <dbReference type="ARBA" id="ARBA00022723"/>
    </source>
</evidence>
<dbReference type="GO" id="GO:0009416">
    <property type="term" value="P:response to light stimulus"/>
    <property type="evidence" value="ECO:0007669"/>
    <property type="project" value="UniProtKB-ARBA"/>
</dbReference>
<dbReference type="PRINTS" id="PR00714">
    <property type="entry name" value="MAN6PISMRASE"/>
</dbReference>
<proteinExistence type="inferred from homology"/>
<dbReference type="Pfam" id="PF20511">
    <property type="entry name" value="PMI_typeI_cat"/>
    <property type="match status" value="1"/>
</dbReference>
<dbReference type="EC" id="5.3.1.8" evidence="4"/>
<dbReference type="GeneID" id="101497801"/>
<dbReference type="GO" id="GO:0010043">
    <property type="term" value="P:response to zinc ion"/>
    <property type="evidence" value="ECO:0007669"/>
    <property type="project" value="UniProtKB-ARBA"/>
</dbReference>
<evidence type="ECO:0000256" key="9">
    <source>
        <dbReference type="PIRSR" id="PIRSR001480-2"/>
    </source>
</evidence>
<evidence type="ECO:0000256" key="8">
    <source>
        <dbReference type="PIRSR" id="PIRSR001480-1"/>
    </source>
</evidence>
<dbReference type="FunFam" id="1.10.441.10:FF:000001">
    <property type="entry name" value="Mannose-6-phosphate isomerase"/>
    <property type="match status" value="1"/>
</dbReference>
<dbReference type="Pfam" id="PF20512">
    <property type="entry name" value="PMI_typeI_hel"/>
    <property type="match status" value="1"/>
</dbReference>
<dbReference type="RefSeq" id="XP_004489108.1">
    <property type="nucleotide sequence ID" value="XM_004489051.3"/>
</dbReference>
<evidence type="ECO:0000313" key="14">
    <source>
        <dbReference type="RefSeq" id="XP_004489108.1"/>
    </source>
</evidence>
<dbReference type="PROSITE" id="PS00966">
    <property type="entry name" value="PMI_I_2"/>
    <property type="match status" value="1"/>
</dbReference>
<feature type="binding site" evidence="9">
    <location>
        <position position="147"/>
    </location>
    <ligand>
        <name>Zn(2+)</name>
        <dbReference type="ChEBI" id="CHEBI:29105"/>
    </ligand>
</feature>
<dbReference type="Gene3D" id="1.10.441.10">
    <property type="entry name" value="Phosphomannose Isomerase, domain 2"/>
    <property type="match status" value="1"/>
</dbReference>
<keyword evidence="13" id="KW-1185">Reference proteome</keyword>
<dbReference type="Gene3D" id="2.60.120.10">
    <property type="entry name" value="Jelly Rolls"/>
    <property type="match status" value="2"/>
</dbReference>
<dbReference type="AlphaFoldDB" id="A0A1S2XGP8"/>
<dbReference type="PIRSF" id="PIRSF001480">
    <property type="entry name" value="Mannose-6-phosphate_isomerase"/>
    <property type="match status" value="1"/>
</dbReference>
<evidence type="ECO:0000256" key="4">
    <source>
        <dbReference type="ARBA" id="ARBA00011956"/>
    </source>
</evidence>
<keyword evidence="10" id="KW-0175">Coiled coil</keyword>
<feature type="domain" description="Phosphomannose isomerase type I catalytic" evidence="11">
    <location>
        <begin position="15"/>
        <end position="161"/>
    </location>
</feature>
<dbReference type="PANTHER" id="PTHR10309">
    <property type="entry name" value="MANNOSE-6-PHOSPHATE ISOMERASE"/>
    <property type="match status" value="1"/>
</dbReference>
<dbReference type="GO" id="GO:0004476">
    <property type="term" value="F:mannose-6-phosphate isomerase activity"/>
    <property type="evidence" value="ECO:0007669"/>
    <property type="project" value="UniProtKB-EC"/>
</dbReference>
<feature type="binding site" evidence="9">
    <location>
        <position position="285"/>
    </location>
    <ligand>
        <name>Zn(2+)</name>
        <dbReference type="ChEBI" id="CHEBI:29105"/>
    </ligand>
</feature>
<dbReference type="GO" id="GO:0009298">
    <property type="term" value="P:GDP-mannose biosynthetic process"/>
    <property type="evidence" value="ECO:0007669"/>
    <property type="project" value="UniProtKB-UniPathway"/>
</dbReference>
<dbReference type="InterPro" id="IPR046458">
    <property type="entry name" value="PMI_typeI_hel"/>
</dbReference>
<dbReference type="InterPro" id="IPR001250">
    <property type="entry name" value="Man6P_Isoase-1"/>
</dbReference>
<dbReference type="InterPro" id="IPR011051">
    <property type="entry name" value="RmlC_Cupin_sf"/>
</dbReference>
<gene>
    <name evidence="14" type="primary">LOC101497801</name>
</gene>
<dbReference type="Proteomes" id="UP000087171">
    <property type="component" value="Chromosome Ca2"/>
</dbReference>
<dbReference type="FunFam" id="2.60.120.10:FF:000044">
    <property type="entry name" value="Mannose-6-phosphate isomerase"/>
    <property type="match status" value="1"/>
</dbReference>
<accession>A0A1S2XGP8</accession>
<sequence length="430" mass="47499">MEDSISNGSNHQYSLQRLHFSVKNYDWGLPGQLSQVARLSELNSGSQFDPIKPYAELWIGTHDSGPSFLVSDNDGKSVTLKDWISDNPGFLLGHKVVQKWGSDLPFLFKVLSVGKALSIQAHPDKELARTLHKLLPDVYKDGNHKPEMALAITHFEALCGFITLKELKAVLHTVPEVVELVGAANANLILQTSDLNGEVKVKPVLQAVFTHLMSASKEIVTDAVNRLKNRLHRESEVRQLTEKEQLVLQLENQYPSDIGVIAAFFLNHVKLSPGEALFLGANEPHAYLSGECVECMATSDNVVRAGLTPKHRDVPTLCSMLTYKQGFPEILRGVSMNPYVNKYIPPFEEFEIDRCILPKGERIVFPAVPGPSIFLVTAGEGVMSTGSPKVYAITEGDVLFAAAYTEISVVSESELHLYRTGINSNFFKDS</sequence>
<dbReference type="GO" id="GO:0005829">
    <property type="term" value="C:cytosol"/>
    <property type="evidence" value="ECO:0007669"/>
    <property type="project" value="TreeGrafter"/>
</dbReference>
<dbReference type="GO" id="GO:0033591">
    <property type="term" value="P:response to L-ascorbic acid"/>
    <property type="evidence" value="ECO:0007669"/>
    <property type="project" value="UniProtKB-ARBA"/>
</dbReference>
<dbReference type="InterPro" id="IPR018050">
    <property type="entry name" value="Pmannose_isomerase-type1_CS"/>
</dbReference>
<dbReference type="InterPro" id="IPR014710">
    <property type="entry name" value="RmlC-like_jellyroll"/>
</dbReference>
<dbReference type="STRING" id="3827.A0A1S2XGP8"/>
<dbReference type="PANTHER" id="PTHR10309:SF0">
    <property type="entry name" value="MANNOSE-6-PHOSPHATE ISOMERASE"/>
    <property type="match status" value="1"/>
</dbReference>
<feature type="active site" evidence="8">
    <location>
        <position position="304"/>
    </location>
</feature>
<feature type="domain" description="Phosphomannose isomerase type I helical insertion" evidence="12">
    <location>
        <begin position="191"/>
        <end position="266"/>
    </location>
</feature>
<name>A0A1S2XGP8_CICAR</name>
<dbReference type="UniPathway" id="UPA00126">
    <property type="reaction ID" value="UER00423"/>
</dbReference>
<evidence type="ECO:0000256" key="3">
    <source>
        <dbReference type="ARBA" id="ARBA00010772"/>
    </source>
</evidence>
<feature type="binding site" evidence="9">
    <location>
        <position position="122"/>
    </location>
    <ligand>
        <name>Zn(2+)</name>
        <dbReference type="ChEBI" id="CHEBI:29105"/>
    </ligand>
</feature>
<comment type="catalytic activity">
    <reaction evidence="1">
        <text>D-mannose 6-phosphate = D-fructose 6-phosphate</text>
        <dbReference type="Rhea" id="RHEA:12356"/>
        <dbReference type="ChEBI" id="CHEBI:58735"/>
        <dbReference type="ChEBI" id="CHEBI:61527"/>
        <dbReference type="EC" id="5.3.1.8"/>
    </reaction>
</comment>
<dbReference type="GO" id="GO:0008270">
    <property type="term" value="F:zinc ion binding"/>
    <property type="evidence" value="ECO:0007669"/>
    <property type="project" value="InterPro"/>
</dbReference>
<evidence type="ECO:0000256" key="6">
    <source>
        <dbReference type="ARBA" id="ARBA00022833"/>
    </source>
</evidence>
<comment type="pathway">
    <text evidence="2">Nucleotide-sugar biosynthesis; GDP-alpha-D-mannose biosynthesis; alpha-D-mannose 1-phosphate from D-fructose 6-phosphate: step 1/2.</text>
</comment>
<dbReference type="PaxDb" id="3827-XP_004489108.1"/>
<evidence type="ECO:0000256" key="1">
    <source>
        <dbReference type="ARBA" id="ARBA00000757"/>
    </source>
</evidence>
<reference evidence="13" key="1">
    <citation type="journal article" date="2013" name="Nat. Biotechnol.">
        <title>Draft genome sequence of chickpea (Cicer arietinum) provides a resource for trait improvement.</title>
        <authorList>
            <person name="Varshney R.K."/>
            <person name="Song C."/>
            <person name="Saxena R.K."/>
            <person name="Azam S."/>
            <person name="Yu S."/>
            <person name="Sharpe A.G."/>
            <person name="Cannon S."/>
            <person name="Baek J."/>
            <person name="Rosen B.D."/>
            <person name="Tar'an B."/>
            <person name="Millan T."/>
            <person name="Zhang X."/>
            <person name="Ramsay L.D."/>
            <person name="Iwata A."/>
            <person name="Wang Y."/>
            <person name="Nelson W."/>
            <person name="Farmer A.D."/>
            <person name="Gaur P.M."/>
            <person name="Soderlund C."/>
            <person name="Penmetsa R.V."/>
            <person name="Xu C."/>
            <person name="Bharti A.K."/>
            <person name="He W."/>
            <person name="Winter P."/>
            <person name="Zhao S."/>
            <person name="Hane J.K."/>
            <person name="Carrasquilla-Garcia N."/>
            <person name="Condie J.A."/>
            <person name="Upadhyaya H.D."/>
            <person name="Luo M.C."/>
            <person name="Thudi M."/>
            <person name="Gowda C.L."/>
            <person name="Singh N.P."/>
            <person name="Lichtenzveig J."/>
            <person name="Gali K.K."/>
            <person name="Rubio J."/>
            <person name="Nadarajan N."/>
            <person name="Dolezel J."/>
            <person name="Bansal K.C."/>
            <person name="Xu X."/>
            <person name="Edwards D."/>
            <person name="Zhang G."/>
            <person name="Kahl G."/>
            <person name="Gil J."/>
            <person name="Singh K.B."/>
            <person name="Datta S.K."/>
            <person name="Jackson S.A."/>
            <person name="Wang J."/>
            <person name="Cook D.R."/>
        </authorList>
    </citation>
    <scope>NUCLEOTIDE SEQUENCE [LARGE SCALE GENOMIC DNA]</scope>
    <source>
        <strain evidence="13">cv. CDC Frontier</strain>
    </source>
</reference>
<keyword evidence="7" id="KW-0413">Isomerase</keyword>
<evidence type="ECO:0000313" key="13">
    <source>
        <dbReference type="Proteomes" id="UP000087171"/>
    </source>
</evidence>
<dbReference type="SUPFAM" id="SSF51182">
    <property type="entry name" value="RmlC-like cupins"/>
    <property type="match status" value="1"/>
</dbReference>
<dbReference type="GO" id="GO:0046686">
    <property type="term" value="P:response to cadmium ion"/>
    <property type="evidence" value="ECO:0007669"/>
    <property type="project" value="UniProtKB-ARBA"/>
</dbReference>
<evidence type="ECO:0000256" key="7">
    <source>
        <dbReference type="ARBA" id="ARBA00023235"/>
    </source>
</evidence>